<reference evidence="3 4" key="1">
    <citation type="submission" date="2017-09" db="EMBL/GenBank/DDBJ databases">
        <authorList>
            <person name="Ehlers B."/>
            <person name="Leendertz F.H."/>
        </authorList>
    </citation>
    <scope>NUCLEOTIDE SEQUENCE [LARGE SCALE GENOMIC DNA]</scope>
    <source>
        <strain evidence="3 4">USBA 140</strain>
    </source>
</reference>
<dbReference type="InterPro" id="IPR006311">
    <property type="entry name" value="TAT_signal"/>
</dbReference>
<dbReference type="Proteomes" id="UP000219621">
    <property type="component" value="Unassembled WGS sequence"/>
</dbReference>
<dbReference type="OrthoDB" id="8477642at2"/>
<accession>A0A286GI95</accession>
<feature type="chain" id="PRO_5012967764" description="Antifreeze glycopeptide polyprotein" evidence="2">
    <location>
        <begin position="33"/>
        <end position="587"/>
    </location>
</feature>
<feature type="region of interest" description="Disordered" evidence="1">
    <location>
        <begin position="29"/>
        <end position="74"/>
    </location>
</feature>
<proteinExistence type="predicted"/>
<gene>
    <name evidence="3" type="ORF">SAMN05421508_10490</name>
</gene>
<dbReference type="PROSITE" id="PS51318">
    <property type="entry name" value="TAT"/>
    <property type="match status" value="1"/>
</dbReference>
<keyword evidence="4" id="KW-1185">Reference proteome</keyword>
<name>A0A286GI95_9PROT</name>
<keyword evidence="2" id="KW-0732">Signal</keyword>
<protein>
    <recommendedName>
        <fullName evidence="5">Antifreeze glycopeptide polyprotein</fullName>
    </recommendedName>
</protein>
<dbReference type="AlphaFoldDB" id="A0A286GI95"/>
<dbReference type="EMBL" id="OCNJ01000004">
    <property type="protein sequence ID" value="SOD94694.1"/>
    <property type="molecule type" value="Genomic_DNA"/>
</dbReference>
<feature type="signal peptide" evidence="2">
    <location>
        <begin position="1"/>
        <end position="32"/>
    </location>
</feature>
<dbReference type="RefSeq" id="WP_141415102.1">
    <property type="nucleotide sequence ID" value="NZ_OCNJ01000004.1"/>
</dbReference>
<feature type="compositionally biased region" description="Low complexity" evidence="1">
    <location>
        <begin position="41"/>
        <end position="51"/>
    </location>
</feature>
<evidence type="ECO:0000256" key="1">
    <source>
        <dbReference type="SAM" id="MobiDB-lite"/>
    </source>
</evidence>
<evidence type="ECO:0000256" key="2">
    <source>
        <dbReference type="SAM" id="SignalP"/>
    </source>
</evidence>
<evidence type="ECO:0008006" key="5">
    <source>
        <dbReference type="Google" id="ProtNLM"/>
    </source>
</evidence>
<sequence>MTASSADVRRRRACTLAAAAAVLALSAAPAAAQQGPVRLFPSAPTTEAAPAPAQPTPAPAPQQSQPRPESRSLSGITAAPLEAPGAAGVGLLEERTGGLPYRLWQGTGAELATTLIAKLPAGAPSPMMHELAYRLLASTAAAPQPTPGAPALLPLRIEKLRLIGEAPAASRLAEAVPEGDRSEAVRRALLDALLAQATADAVPAEACPLAADGVRRFDGPYWQKAAAFCALVEKRAAEAQLAVAMLRETGHEDAPFFWAADQLSGIKPASLKSLPAANPLVLAMARAAGASLPADALGDGAAPWLVASVARHGPAADRLALAERAAATGALPPAELAALYAAQTVPAPPAAPKTAADRAAVWQVLSRQMDAGLLAVALEGPRFTPFYAANAQLYAETVSALPPTPGLAAAAGRALFAAARPDAARAWVQEARRAGDEAALRALWPYERVADAPAAGPFSPEMIAAWRGTQPPGTPKPQLDRRHTLVLGLLQALGEPVASADWLTPLTDATVDAAPVPDAAILRAMDVAAAQGRMGETVALALVALGNEGPAAVHPEALFRAVAALKRVGLEREAKALALEAMAAAGV</sequence>
<evidence type="ECO:0000313" key="3">
    <source>
        <dbReference type="EMBL" id="SOD94694.1"/>
    </source>
</evidence>
<evidence type="ECO:0000313" key="4">
    <source>
        <dbReference type="Proteomes" id="UP000219621"/>
    </source>
</evidence>
<organism evidence="3 4">
    <name type="scientific">Caenispirillum bisanense</name>
    <dbReference type="NCBI Taxonomy" id="414052"/>
    <lineage>
        <taxon>Bacteria</taxon>
        <taxon>Pseudomonadati</taxon>
        <taxon>Pseudomonadota</taxon>
        <taxon>Alphaproteobacteria</taxon>
        <taxon>Rhodospirillales</taxon>
        <taxon>Novispirillaceae</taxon>
        <taxon>Caenispirillum</taxon>
    </lineage>
</organism>